<protein>
    <recommendedName>
        <fullName evidence="9">Cytochrome oxidase c assembly-domain-containing protein</fullName>
    </recommendedName>
</protein>
<reference evidence="8" key="1">
    <citation type="journal article" date="2017" name="Nat. Microbiol.">
        <title>Global analysis of biosynthetic gene clusters reveals vast potential of secondary metabolite production in Penicillium species.</title>
        <authorList>
            <person name="Nielsen J.C."/>
            <person name="Grijseels S."/>
            <person name="Prigent S."/>
            <person name="Ji B."/>
            <person name="Dainat J."/>
            <person name="Nielsen K.F."/>
            <person name="Frisvad J.C."/>
            <person name="Workman M."/>
            <person name="Nielsen J."/>
        </authorList>
    </citation>
    <scope>NUCLEOTIDE SEQUENCE [LARGE SCALE GENOMIC DNA]</scope>
    <source>
        <strain evidence="8">IBT 11843</strain>
    </source>
</reference>
<feature type="compositionally biased region" description="Low complexity" evidence="5">
    <location>
        <begin position="38"/>
        <end position="47"/>
    </location>
</feature>
<comment type="subcellular location">
    <subcellularLocation>
        <location evidence="1">Membrane</location>
        <topology evidence="1">Single-pass membrane protein</topology>
    </subcellularLocation>
</comment>
<dbReference type="AlphaFoldDB" id="A0A1V6PMV4"/>
<feature type="compositionally biased region" description="Basic and acidic residues" evidence="5">
    <location>
        <begin position="25"/>
        <end position="34"/>
    </location>
</feature>
<evidence type="ECO:0000313" key="7">
    <source>
        <dbReference type="EMBL" id="OQD78223.1"/>
    </source>
</evidence>
<keyword evidence="4 6" id="KW-0472">Membrane</keyword>
<dbReference type="Proteomes" id="UP000191522">
    <property type="component" value="Unassembled WGS sequence"/>
</dbReference>
<feature type="compositionally biased region" description="Basic and acidic residues" evidence="5">
    <location>
        <begin position="53"/>
        <end position="63"/>
    </location>
</feature>
<evidence type="ECO:0000313" key="8">
    <source>
        <dbReference type="Proteomes" id="UP000191522"/>
    </source>
</evidence>
<feature type="region of interest" description="Disordered" evidence="5">
    <location>
        <begin position="197"/>
        <end position="217"/>
    </location>
</feature>
<dbReference type="Pfam" id="PF14880">
    <property type="entry name" value="COX14"/>
    <property type="match status" value="1"/>
</dbReference>
<evidence type="ECO:0000256" key="2">
    <source>
        <dbReference type="ARBA" id="ARBA00022692"/>
    </source>
</evidence>
<dbReference type="InterPro" id="IPR029208">
    <property type="entry name" value="COX14"/>
</dbReference>
<comment type="caution">
    <text evidence="7">The sequence shown here is derived from an EMBL/GenBank/DDBJ whole genome shotgun (WGS) entry which is preliminary data.</text>
</comment>
<name>A0A1V6PMV4_PENDC</name>
<evidence type="ECO:0008006" key="9">
    <source>
        <dbReference type="Google" id="ProtNLM"/>
    </source>
</evidence>
<gene>
    <name evidence="7" type="ORF">PENDEC_c001G00805</name>
</gene>
<accession>A0A1V6PMV4</accession>
<feature type="region of interest" description="Disordered" evidence="5">
    <location>
        <begin position="1"/>
        <end position="63"/>
    </location>
</feature>
<dbReference type="STRING" id="69771.A0A1V6PMV4"/>
<evidence type="ECO:0000256" key="1">
    <source>
        <dbReference type="ARBA" id="ARBA00004167"/>
    </source>
</evidence>
<sequence length="271" mass="29560">MSRSAADATRFTATGPYASSKPKGKPYELPDFMKPKGSKGPSQPKTPQLGPDGKPETPKQKVERLRAQARAARMMQSSSGFDRWIEAGRRVANKAHKGVVYSLIIASGVCGVLTAYSLVSLTLYNRRQRTLWIEKETETLKQARIAQANGTATPEQLELVKQDEIEEIFKRKKAEEKAQRPWAKAKQFLFDKLNPEDAGTTAAPASAASTTVPDASQPSVVDAIKAKQAFDAAAAKTGSPMPGQLDVMAENAERAAKEKTRGWTSWLWGGR</sequence>
<evidence type="ECO:0000256" key="6">
    <source>
        <dbReference type="SAM" id="Phobius"/>
    </source>
</evidence>
<keyword evidence="2 6" id="KW-0812">Transmembrane</keyword>
<evidence type="ECO:0000256" key="5">
    <source>
        <dbReference type="SAM" id="MobiDB-lite"/>
    </source>
</evidence>
<proteinExistence type="predicted"/>
<evidence type="ECO:0000256" key="4">
    <source>
        <dbReference type="ARBA" id="ARBA00023136"/>
    </source>
</evidence>
<dbReference type="EMBL" id="MDYL01000001">
    <property type="protein sequence ID" value="OQD78223.1"/>
    <property type="molecule type" value="Genomic_DNA"/>
</dbReference>
<dbReference type="OMA" id="ANKAHKG"/>
<feature type="compositionally biased region" description="Low complexity" evidence="5">
    <location>
        <begin position="197"/>
        <end position="216"/>
    </location>
</feature>
<evidence type="ECO:0000256" key="3">
    <source>
        <dbReference type="ARBA" id="ARBA00022989"/>
    </source>
</evidence>
<keyword evidence="8" id="KW-1185">Reference proteome</keyword>
<organism evidence="7 8">
    <name type="scientific">Penicillium decumbens</name>
    <dbReference type="NCBI Taxonomy" id="69771"/>
    <lineage>
        <taxon>Eukaryota</taxon>
        <taxon>Fungi</taxon>
        <taxon>Dikarya</taxon>
        <taxon>Ascomycota</taxon>
        <taxon>Pezizomycotina</taxon>
        <taxon>Eurotiomycetes</taxon>
        <taxon>Eurotiomycetidae</taxon>
        <taxon>Eurotiales</taxon>
        <taxon>Aspergillaceae</taxon>
        <taxon>Penicillium</taxon>
    </lineage>
</organism>
<dbReference type="OrthoDB" id="4205486at2759"/>
<dbReference type="GO" id="GO:0016020">
    <property type="term" value="C:membrane"/>
    <property type="evidence" value="ECO:0007669"/>
    <property type="project" value="UniProtKB-SubCell"/>
</dbReference>
<keyword evidence="3 6" id="KW-1133">Transmembrane helix</keyword>
<feature type="transmembrane region" description="Helical" evidence="6">
    <location>
        <begin position="99"/>
        <end position="119"/>
    </location>
</feature>